<accession>A0A8H3YCC2</accession>
<sequence length="407" mass="45049">MPNLKSALLNAQHASAQKAAKAKQEQARLLKQKSITGANKSQNAANKRKAATTTDALGRIIKEKKLPTTTGQVSRALPVMPYDKDDTILLIGEGNFSYTLSLLSPPHSHPAHLVLATAYDTEAVCYEKYPDAAEHVRRIKERGGGVEFGVDAAQLGRCKAIGKQPRWSRIVFNFPHAGAGIKDQDRNILTNQHLILAFLRSCQPLLTRGRSRQPIDHKAGKRTHKHHQAKRRGARDEDDDGSDAEADVAYAAGGPADEVSADEDEDADMTIAHDAFTAAIDAGTAKTFHPPTKQGTVLLTLKNSAPYTLWDVHHLATRPPAHPVKRRAGDATDEMQPRYRLLRSFPFDPLMWPGYEHRRTLGFKEGVSKTANLELLKAGGQDGESAVGLCKTWEFEPRYERERRERR</sequence>
<feature type="domain" description="25S rRNA (uridine-N(3))-methyltransferase BMT5-like" evidence="2">
    <location>
        <begin position="89"/>
        <end position="359"/>
    </location>
</feature>
<dbReference type="GO" id="GO:0070042">
    <property type="term" value="F:rRNA (uridine-N3-)-methyltransferase activity"/>
    <property type="evidence" value="ECO:0007669"/>
    <property type="project" value="InterPro"/>
</dbReference>
<evidence type="ECO:0000256" key="1">
    <source>
        <dbReference type="SAM" id="MobiDB-lite"/>
    </source>
</evidence>
<organism evidence="3 4">
    <name type="scientific">Naganishia liquefaciens</name>
    <dbReference type="NCBI Taxonomy" id="104408"/>
    <lineage>
        <taxon>Eukaryota</taxon>
        <taxon>Fungi</taxon>
        <taxon>Dikarya</taxon>
        <taxon>Basidiomycota</taxon>
        <taxon>Agaricomycotina</taxon>
        <taxon>Tremellomycetes</taxon>
        <taxon>Filobasidiales</taxon>
        <taxon>Filobasidiaceae</taxon>
        <taxon>Naganishia</taxon>
    </lineage>
</organism>
<evidence type="ECO:0000259" key="2">
    <source>
        <dbReference type="Pfam" id="PF10354"/>
    </source>
</evidence>
<dbReference type="GO" id="GO:0005737">
    <property type="term" value="C:cytoplasm"/>
    <property type="evidence" value="ECO:0007669"/>
    <property type="project" value="TreeGrafter"/>
</dbReference>
<proteinExistence type="predicted"/>
<comment type="caution">
    <text evidence="3">The sequence shown here is derived from an EMBL/GenBank/DDBJ whole genome shotgun (WGS) entry which is preliminary data.</text>
</comment>
<dbReference type="AlphaFoldDB" id="A0A8H3YCC2"/>
<evidence type="ECO:0000313" key="4">
    <source>
        <dbReference type="Proteomes" id="UP000620104"/>
    </source>
</evidence>
<dbReference type="InterPro" id="IPR019446">
    <property type="entry name" value="BMT5-like"/>
</dbReference>
<dbReference type="Pfam" id="PF10354">
    <property type="entry name" value="BMT5-like"/>
    <property type="match status" value="1"/>
</dbReference>
<dbReference type="PANTHER" id="PTHR11538:SF26">
    <property type="entry name" value="FERREDOXIN-FOLD ANTICODON-BINDING DOMAIN-CONTAINING PROTEIN 1"/>
    <property type="match status" value="1"/>
</dbReference>
<dbReference type="OrthoDB" id="273345at2759"/>
<evidence type="ECO:0000313" key="3">
    <source>
        <dbReference type="EMBL" id="GHJ84038.1"/>
    </source>
</evidence>
<feature type="compositionally biased region" description="Basic residues" evidence="1">
    <location>
        <begin position="219"/>
        <end position="233"/>
    </location>
</feature>
<dbReference type="Proteomes" id="UP000620104">
    <property type="component" value="Unassembled WGS sequence"/>
</dbReference>
<gene>
    <name evidence="3" type="ORF">NliqN6_0440</name>
</gene>
<name>A0A8H3YCC2_9TREE</name>
<protein>
    <recommendedName>
        <fullName evidence="2">25S rRNA (uridine-N(3))-methyltransferase BMT5-like domain-containing protein</fullName>
    </recommendedName>
</protein>
<reference evidence="3" key="1">
    <citation type="submission" date="2020-07" db="EMBL/GenBank/DDBJ databases">
        <title>Draft Genome Sequence of a Deep-Sea Yeast, Naganishia (Cryptococcus) liquefaciens strain N6.</title>
        <authorList>
            <person name="Han Y.W."/>
            <person name="Kajitani R."/>
            <person name="Morimoto H."/>
            <person name="Parhat M."/>
            <person name="Tsubouchi H."/>
            <person name="Bakenova O."/>
            <person name="Ogata M."/>
            <person name="Argunhan B."/>
            <person name="Aoki R."/>
            <person name="Kajiwara S."/>
            <person name="Itoh T."/>
            <person name="Iwasaki H."/>
        </authorList>
    </citation>
    <scope>NUCLEOTIDE SEQUENCE</scope>
    <source>
        <strain evidence="3">N6</strain>
    </source>
</reference>
<feature type="region of interest" description="Disordered" evidence="1">
    <location>
        <begin position="211"/>
        <end position="244"/>
    </location>
</feature>
<dbReference type="GO" id="GO:0070475">
    <property type="term" value="P:rRNA base methylation"/>
    <property type="evidence" value="ECO:0007669"/>
    <property type="project" value="InterPro"/>
</dbReference>
<keyword evidence="4" id="KW-1185">Reference proteome</keyword>
<dbReference type="PANTHER" id="PTHR11538">
    <property type="entry name" value="PHENYLALANYL-TRNA SYNTHETASE"/>
    <property type="match status" value="1"/>
</dbReference>
<dbReference type="EMBL" id="BLZA01000005">
    <property type="protein sequence ID" value="GHJ84038.1"/>
    <property type="molecule type" value="Genomic_DNA"/>
</dbReference>